<sequence length="95" mass="10593">MMVNQLSPGVRSSTHFSTALSPLSLEDPETADPPKGPVTFRIQDHSPWRPMVSESAASHRVHKSTFAKGFKFHTFADEKHVPGKTPDFIMISFIE</sequence>
<dbReference type="EMBL" id="MNPL01003321">
    <property type="protein sequence ID" value="OQR77625.1"/>
    <property type="molecule type" value="Genomic_DNA"/>
</dbReference>
<name>A0A1V9XVV0_9ACAR</name>
<accession>A0A1V9XVV0</accession>
<feature type="compositionally biased region" description="Polar residues" evidence="1">
    <location>
        <begin position="1"/>
        <end position="21"/>
    </location>
</feature>
<dbReference type="AlphaFoldDB" id="A0A1V9XVV0"/>
<keyword evidence="3" id="KW-1185">Reference proteome</keyword>
<feature type="region of interest" description="Disordered" evidence="1">
    <location>
        <begin position="1"/>
        <end position="45"/>
    </location>
</feature>
<evidence type="ECO:0000313" key="3">
    <source>
        <dbReference type="Proteomes" id="UP000192247"/>
    </source>
</evidence>
<evidence type="ECO:0000313" key="2">
    <source>
        <dbReference type="EMBL" id="OQR77625.1"/>
    </source>
</evidence>
<reference evidence="2 3" key="1">
    <citation type="journal article" date="2017" name="Gigascience">
        <title>Draft genome of the honey bee ectoparasitic mite, Tropilaelaps mercedesae, is shaped by the parasitic life history.</title>
        <authorList>
            <person name="Dong X."/>
            <person name="Armstrong S.D."/>
            <person name="Xia D."/>
            <person name="Makepeace B.L."/>
            <person name="Darby A.C."/>
            <person name="Kadowaki T."/>
        </authorList>
    </citation>
    <scope>NUCLEOTIDE SEQUENCE [LARGE SCALE GENOMIC DNA]</scope>
    <source>
        <strain evidence="2">Wuxi-XJTLU</strain>
    </source>
</reference>
<evidence type="ECO:0000256" key="1">
    <source>
        <dbReference type="SAM" id="MobiDB-lite"/>
    </source>
</evidence>
<proteinExistence type="predicted"/>
<dbReference type="InParanoid" id="A0A1V9XVV0"/>
<gene>
    <name evidence="2" type="ORF">BIW11_06957</name>
</gene>
<dbReference type="Proteomes" id="UP000192247">
    <property type="component" value="Unassembled WGS sequence"/>
</dbReference>
<comment type="caution">
    <text evidence="2">The sequence shown here is derived from an EMBL/GenBank/DDBJ whole genome shotgun (WGS) entry which is preliminary data.</text>
</comment>
<organism evidence="2 3">
    <name type="scientific">Tropilaelaps mercedesae</name>
    <dbReference type="NCBI Taxonomy" id="418985"/>
    <lineage>
        <taxon>Eukaryota</taxon>
        <taxon>Metazoa</taxon>
        <taxon>Ecdysozoa</taxon>
        <taxon>Arthropoda</taxon>
        <taxon>Chelicerata</taxon>
        <taxon>Arachnida</taxon>
        <taxon>Acari</taxon>
        <taxon>Parasitiformes</taxon>
        <taxon>Mesostigmata</taxon>
        <taxon>Gamasina</taxon>
        <taxon>Dermanyssoidea</taxon>
        <taxon>Laelapidae</taxon>
        <taxon>Tropilaelaps</taxon>
    </lineage>
</organism>
<protein>
    <submittedName>
        <fullName evidence="2">Uncharacterized protein</fullName>
    </submittedName>
</protein>